<sequence length="155" mass="17641">MNKYDFIKQGNLLFWHTANNEVECRIISTPEKVDSDSIILISTGSSETEVWASELLPIGSSRSHKEEFLRWKKEREAEGMEFFSRLSEVMETDSGLAVGDMVAFTNDYGVVFGPKEVLAFRKPWNGGRCVYIDSDAYWFPDRPEQLTILSKGGTE</sequence>
<organism evidence="1 2">
    <name type="scientific">Bacteroides fragilis</name>
    <dbReference type="NCBI Taxonomy" id="817"/>
    <lineage>
        <taxon>Bacteria</taxon>
        <taxon>Pseudomonadati</taxon>
        <taxon>Bacteroidota</taxon>
        <taxon>Bacteroidia</taxon>
        <taxon>Bacteroidales</taxon>
        <taxon>Bacteroidaceae</taxon>
        <taxon>Bacteroides</taxon>
    </lineage>
</organism>
<comment type="caution">
    <text evidence="1">The sequence shown here is derived from an EMBL/GenBank/DDBJ whole genome shotgun (WGS) entry which is preliminary data.</text>
</comment>
<reference evidence="1" key="1">
    <citation type="submission" date="2022-12" db="EMBL/GenBank/DDBJ databases">
        <title>Development of a Multilocus Sequence Typing Scheme for Bacteroides fragilis Based on Whole Genome Sequencing Data and Clinical Application.</title>
        <authorList>
            <person name="Nielsen F.D."/>
            <person name="Justesen U.S."/>
        </authorList>
    </citation>
    <scope>NUCLEOTIDE SEQUENCE</scope>
    <source>
        <strain evidence="1">BF_AM_ODE_DK_2015_4</strain>
    </source>
</reference>
<dbReference type="EMBL" id="JAPTZU010000011">
    <property type="protein sequence ID" value="MCZ2689067.1"/>
    <property type="molecule type" value="Genomic_DNA"/>
</dbReference>
<evidence type="ECO:0000313" key="2">
    <source>
        <dbReference type="Proteomes" id="UP001079672"/>
    </source>
</evidence>
<dbReference type="RefSeq" id="WP_055235361.1">
    <property type="nucleotide sequence ID" value="NZ_JAPTZU010000011.1"/>
</dbReference>
<gene>
    <name evidence="1" type="ORF">O1433_16330</name>
</gene>
<accession>A0A9Q4JIF4</accession>
<name>A0A9Q4JIF4_BACFG</name>
<evidence type="ECO:0000313" key="1">
    <source>
        <dbReference type="EMBL" id="MCZ2689067.1"/>
    </source>
</evidence>
<protein>
    <submittedName>
        <fullName evidence="1">Uncharacterized protein</fullName>
    </submittedName>
</protein>
<proteinExistence type="predicted"/>
<dbReference type="AlphaFoldDB" id="A0A9Q4JIF4"/>
<dbReference type="Proteomes" id="UP001079672">
    <property type="component" value="Unassembled WGS sequence"/>
</dbReference>